<dbReference type="EMBL" id="JBHSDT010000008">
    <property type="protein sequence ID" value="MFC4403739.1"/>
    <property type="molecule type" value="Genomic_DNA"/>
</dbReference>
<dbReference type="PANTHER" id="PTHR33745">
    <property type="entry name" value="RSBT ANTAGONIST PROTEIN RSBS-RELATED"/>
    <property type="match status" value="1"/>
</dbReference>
<dbReference type="SUPFAM" id="SSF52091">
    <property type="entry name" value="SpoIIaa-like"/>
    <property type="match status" value="1"/>
</dbReference>
<evidence type="ECO:0000313" key="4">
    <source>
        <dbReference type="Proteomes" id="UP001595882"/>
    </source>
</evidence>
<dbReference type="SMART" id="SM00091">
    <property type="entry name" value="PAS"/>
    <property type="match status" value="1"/>
</dbReference>
<dbReference type="CDD" id="cd00130">
    <property type="entry name" value="PAS"/>
    <property type="match status" value="1"/>
</dbReference>
<dbReference type="NCBIfam" id="TIGR00229">
    <property type="entry name" value="sensory_box"/>
    <property type="match status" value="1"/>
</dbReference>
<sequence length="253" mass="28224">MSDNISEIDYREVLDYSLDPIIIHTDYRIMYINPAAEELFKTTQEEVIGISPLDIFQETSKSAIKKRITGAYASPADVIEETVYKMDGTTVDVELYCHPVMVGNKKAIQTYIRDITDRKITEEKQKEMERQINELSATVVPLLDEIGVLPLVGKIDQEKAIQILEIVPLKVQSLNITHLIIDFSGVYSLDDVVIDSLFRIGSVLSLLGVQSIITGLRPELAIEATSLNIDLSSFPTMSTVKNALSYLGLNVKS</sequence>
<organism evidence="3 4">
    <name type="scientific">Gracilibacillus xinjiangensis</name>
    <dbReference type="NCBI Taxonomy" id="1193282"/>
    <lineage>
        <taxon>Bacteria</taxon>
        <taxon>Bacillati</taxon>
        <taxon>Bacillota</taxon>
        <taxon>Bacilli</taxon>
        <taxon>Bacillales</taxon>
        <taxon>Bacillaceae</taxon>
        <taxon>Gracilibacillus</taxon>
    </lineage>
</organism>
<dbReference type="Gene3D" id="3.30.450.20">
    <property type="entry name" value="PAS domain"/>
    <property type="match status" value="1"/>
</dbReference>
<dbReference type="InterPro" id="IPR002645">
    <property type="entry name" value="STAS_dom"/>
</dbReference>
<dbReference type="PROSITE" id="PS50112">
    <property type="entry name" value="PAS"/>
    <property type="match status" value="1"/>
</dbReference>
<dbReference type="PROSITE" id="PS50801">
    <property type="entry name" value="STAS"/>
    <property type="match status" value="1"/>
</dbReference>
<dbReference type="Proteomes" id="UP001595882">
    <property type="component" value="Unassembled WGS sequence"/>
</dbReference>
<accession>A0ABV8WXU9</accession>
<dbReference type="InterPro" id="IPR000014">
    <property type="entry name" value="PAS"/>
</dbReference>
<dbReference type="Pfam" id="PF01740">
    <property type="entry name" value="STAS"/>
    <property type="match status" value="1"/>
</dbReference>
<name>A0ABV8WXU9_9BACI</name>
<gene>
    <name evidence="3" type="ORF">ACFOY7_11725</name>
</gene>
<evidence type="ECO:0000259" key="2">
    <source>
        <dbReference type="PROSITE" id="PS50801"/>
    </source>
</evidence>
<dbReference type="CDD" id="cd07041">
    <property type="entry name" value="STAS_RsbR_RsbS_like"/>
    <property type="match status" value="1"/>
</dbReference>
<evidence type="ECO:0000259" key="1">
    <source>
        <dbReference type="PROSITE" id="PS50112"/>
    </source>
</evidence>
<dbReference type="Gene3D" id="3.30.750.24">
    <property type="entry name" value="STAS domain"/>
    <property type="match status" value="1"/>
</dbReference>
<reference evidence="4" key="1">
    <citation type="journal article" date="2019" name="Int. J. Syst. Evol. Microbiol.">
        <title>The Global Catalogue of Microorganisms (GCM) 10K type strain sequencing project: providing services to taxonomists for standard genome sequencing and annotation.</title>
        <authorList>
            <consortium name="The Broad Institute Genomics Platform"/>
            <consortium name="The Broad Institute Genome Sequencing Center for Infectious Disease"/>
            <person name="Wu L."/>
            <person name="Ma J."/>
        </authorList>
    </citation>
    <scope>NUCLEOTIDE SEQUENCE [LARGE SCALE GENOMIC DNA]</scope>
    <source>
        <strain evidence="4">CCUG 37865</strain>
    </source>
</reference>
<dbReference type="SUPFAM" id="SSF55785">
    <property type="entry name" value="PYP-like sensor domain (PAS domain)"/>
    <property type="match status" value="1"/>
</dbReference>
<dbReference type="RefSeq" id="WP_390252277.1">
    <property type="nucleotide sequence ID" value="NZ_JBHSDT010000008.1"/>
</dbReference>
<protein>
    <submittedName>
        <fullName evidence="3">PAS domain S-box protein</fullName>
    </submittedName>
</protein>
<proteinExistence type="predicted"/>
<evidence type="ECO:0000313" key="3">
    <source>
        <dbReference type="EMBL" id="MFC4403739.1"/>
    </source>
</evidence>
<feature type="domain" description="PAS" evidence="1">
    <location>
        <begin position="6"/>
        <end position="75"/>
    </location>
</feature>
<dbReference type="InterPro" id="IPR035965">
    <property type="entry name" value="PAS-like_dom_sf"/>
</dbReference>
<comment type="caution">
    <text evidence="3">The sequence shown here is derived from an EMBL/GenBank/DDBJ whole genome shotgun (WGS) entry which is preliminary data.</text>
</comment>
<dbReference type="InterPro" id="IPR051932">
    <property type="entry name" value="Bact_StressResp_Reg"/>
</dbReference>
<keyword evidence="4" id="KW-1185">Reference proteome</keyword>
<feature type="domain" description="STAS" evidence="2">
    <location>
        <begin position="136"/>
        <end position="247"/>
    </location>
</feature>
<dbReference type="Pfam" id="PF13426">
    <property type="entry name" value="PAS_9"/>
    <property type="match status" value="1"/>
</dbReference>
<dbReference type="PANTHER" id="PTHR33745:SF8">
    <property type="entry name" value="BLUE-LIGHT PHOTORECEPTOR"/>
    <property type="match status" value="1"/>
</dbReference>
<dbReference type="InterPro" id="IPR036513">
    <property type="entry name" value="STAS_dom_sf"/>
</dbReference>